<dbReference type="KEGG" id="dvl:Dvul_1813"/>
<dbReference type="SUPFAM" id="SSF52151">
    <property type="entry name" value="FabD/lysophospholipase-like"/>
    <property type="match status" value="1"/>
</dbReference>
<dbReference type="EMBL" id="CP000527">
    <property type="protein sequence ID" value="ABM28830.1"/>
    <property type="molecule type" value="Genomic_DNA"/>
</dbReference>
<dbReference type="PANTHER" id="PTHR42681:SF1">
    <property type="entry name" value="MALONYL-COA-ACYL CARRIER PROTEIN TRANSACYLASE, MITOCHONDRIAL"/>
    <property type="match status" value="1"/>
</dbReference>
<comment type="similarity">
    <text evidence="6">Belongs to the fabD family.</text>
</comment>
<dbReference type="GO" id="GO:0006633">
    <property type="term" value="P:fatty acid biosynthetic process"/>
    <property type="evidence" value="ECO:0007669"/>
    <property type="project" value="TreeGrafter"/>
</dbReference>
<dbReference type="Gene3D" id="3.30.70.250">
    <property type="entry name" value="Malonyl-CoA ACP transacylase, ACP-binding"/>
    <property type="match status" value="1"/>
</dbReference>
<dbReference type="InterPro" id="IPR050858">
    <property type="entry name" value="Mal-CoA-ACP_Trans/PKS_FabD"/>
</dbReference>
<keyword evidence="4 6" id="KW-0012">Acyltransferase</keyword>
<evidence type="ECO:0000256" key="4">
    <source>
        <dbReference type="ARBA" id="ARBA00023315"/>
    </source>
</evidence>
<dbReference type="Gene3D" id="3.40.366.10">
    <property type="entry name" value="Malonyl-Coenzyme A Acyl Carrier Protein, domain 2"/>
    <property type="match status" value="1"/>
</dbReference>
<sequence>MYHDTTTAVLFPGQGSQEPGMGRDLAEASAEAMALWKKAESISGLPLREIYWDGDDAAMADTRNLQPALTVVNLALWQHVAGRLRPACMAGHSLGEYSALAAAGAIAADAAIELVSLRGRLMAEADPSGEGGMAAVLKLSLADVEDVVREAREATGACLIVANYNTPAQFVVSGAKSAVTDAAARVKERKGRAVPLAVSGAFHSPLMDEAARELAKALARVTWNRPRYAVYCNVTATAQTDGASLADIMPRQMTSSVRWIETISSQWTDGIRSWVEVGPKGVLTKMVKPILSTCGVTDDAYMVAGIANLEQAQTFFA</sequence>
<reference evidence="10" key="1">
    <citation type="journal article" date="2009" name="Environ. Microbiol.">
        <title>Contribution of mobile genetic elements to Desulfovibrio vulgaris genome plasticity.</title>
        <authorList>
            <person name="Walker C.B."/>
            <person name="Stolyar S."/>
            <person name="Chivian D."/>
            <person name="Pinel N."/>
            <person name="Gabster J.A."/>
            <person name="Dehal P.S."/>
            <person name="He Z."/>
            <person name="Yang Z.K."/>
            <person name="Yen H.C."/>
            <person name="Zhou J."/>
            <person name="Wall J.D."/>
            <person name="Hazen T.C."/>
            <person name="Arkin A.P."/>
            <person name="Stahl D.A."/>
        </authorList>
    </citation>
    <scope>NUCLEOTIDE SEQUENCE [LARGE SCALE GENOMIC DNA]</scope>
    <source>
        <strain evidence="10">DP4</strain>
    </source>
</reference>
<protein>
    <recommendedName>
        <fullName evidence="2 6">Malonyl CoA-acyl carrier protein transacylase</fullName>
        <ecNumber evidence="1 6">2.3.1.39</ecNumber>
    </recommendedName>
</protein>
<evidence type="ECO:0000313" key="10">
    <source>
        <dbReference type="Proteomes" id="UP000009173"/>
    </source>
</evidence>
<evidence type="ECO:0000256" key="5">
    <source>
        <dbReference type="ARBA" id="ARBA00048462"/>
    </source>
</evidence>
<evidence type="ECO:0000256" key="1">
    <source>
        <dbReference type="ARBA" id="ARBA00013258"/>
    </source>
</evidence>
<comment type="catalytic activity">
    <reaction evidence="5 6">
        <text>holo-[ACP] + malonyl-CoA = malonyl-[ACP] + CoA</text>
        <dbReference type="Rhea" id="RHEA:41792"/>
        <dbReference type="Rhea" id="RHEA-COMP:9623"/>
        <dbReference type="Rhea" id="RHEA-COMP:9685"/>
        <dbReference type="ChEBI" id="CHEBI:57287"/>
        <dbReference type="ChEBI" id="CHEBI:57384"/>
        <dbReference type="ChEBI" id="CHEBI:64479"/>
        <dbReference type="ChEBI" id="CHEBI:78449"/>
        <dbReference type="EC" id="2.3.1.39"/>
    </reaction>
</comment>
<evidence type="ECO:0000256" key="7">
    <source>
        <dbReference type="PIRSR" id="PIRSR000446-1"/>
    </source>
</evidence>
<feature type="active site" evidence="7">
    <location>
        <position position="203"/>
    </location>
</feature>
<dbReference type="PANTHER" id="PTHR42681">
    <property type="entry name" value="MALONYL-COA-ACYL CARRIER PROTEIN TRANSACYLASE, MITOCHONDRIAL"/>
    <property type="match status" value="1"/>
</dbReference>
<gene>
    <name evidence="9" type="ordered locus">Dvul_1813</name>
</gene>
<evidence type="ECO:0000256" key="6">
    <source>
        <dbReference type="PIRNR" id="PIRNR000446"/>
    </source>
</evidence>
<dbReference type="Pfam" id="PF00698">
    <property type="entry name" value="Acyl_transf_1"/>
    <property type="match status" value="1"/>
</dbReference>
<dbReference type="Proteomes" id="UP000009173">
    <property type="component" value="Chromosome"/>
</dbReference>
<evidence type="ECO:0000256" key="3">
    <source>
        <dbReference type="ARBA" id="ARBA00022679"/>
    </source>
</evidence>
<dbReference type="InterPro" id="IPR016036">
    <property type="entry name" value="Malonyl_transacylase_ACP-bd"/>
</dbReference>
<evidence type="ECO:0000313" key="9">
    <source>
        <dbReference type="EMBL" id="ABM28830.1"/>
    </source>
</evidence>
<evidence type="ECO:0000259" key="8">
    <source>
        <dbReference type="SMART" id="SM00827"/>
    </source>
</evidence>
<dbReference type="PIRSF" id="PIRSF000446">
    <property type="entry name" value="Mct"/>
    <property type="match status" value="1"/>
</dbReference>
<dbReference type="EC" id="2.3.1.39" evidence="1 6"/>
<dbReference type="GO" id="GO:0004314">
    <property type="term" value="F:[acyl-carrier-protein] S-malonyltransferase activity"/>
    <property type="evidence" value="ECO:0007669"/>
    <property type="project" value="UniProtKB-EC"/>
</dbReference>
<dbReference type="NCBIfam" id="TIGR00128">
    <property type="entry name" value="fabD"/>
    <property type="match status" value="1"/>
</dbReference>
<proteinExistence type="inferred from homology"/>
<evidence type="ECO:0000256" key="2">
    <source>
        <dbReference type="ARBA" id="ARBA00018953"/>
    </source>
</evidence>
<feature type="active site" evidence="7">
    <location>
        <position position="93"/>
    </location>
</feature>
<dbReference type="RefSeq" id="WP_011792483.1">
    <property type="nucleotide sequence ID" value="NC_008751.1"/>
</dbReference>
<dbReference type="InterPro" id="IPR004410">
    <property type="entry name" value="Malonyl_CoA-ACP_transAc_FabD"/>
</dbReference>
<feature type="domain" description="Malonyl-CoA:ACP transacylase (MAT)" evidence="8">
    <location>
        <begin position="10"/>
        <end position="309"/>
    </location>
</feature>
<organism evidence="9 10">
    <name type="scientific">Nitratidesulfovibrio vulgaris (strain DP4)</name>
    <name type="common">Desulfovibrio vulgaris</name>
    <dbReference type="NCBI Taxonomy" id="391774"/>
    <lineage>
        <taxon>Bacteria</taxon>
        <taxon>Pseudomonadati</taxon>
        <taxon>Thermodesulfobacteriota</taxon>
        <taxon>Desulfovibrionia</taxon>
        <taxon>Desulfovibrionales</taxon>
        <taxon>Desulfovibrionaceae</taxon>
        <taxon>Nitratidesulfovibrio</taxon>
    </lineage>
</organism>
<dbReference type="GO" id="GO:0005829">
    <property type="term" value="C:cytosol"/>
    <property type="evidence" value="ECO:0007669"/>
    <property type="project" value="TreeGrafter"/>
</dbReference>
<dbReference type="InterPro" id="IPR001227">
    <property type="entry name" value="Ac_transferase_dom_sf"/>
</dbReference>
<name>A0A0H3A9H7_NITV4</name>
<dbReference type="InterPro" id="IPR016035">
    <property type="entry name" value="Acyl_Trfase/lysoPLipase"/>
</dbReference>
<dbReference type="InterPro" id="IPR014043">
    <property type="entry name" value="Acyl_transferase_dom"/>
</dbReference>
<dbReference type="HOGENOM" id="CLU_030558_0_1_7"/>
<keyword evidence="3 6" id="KW-0808">Transferase</keyword>
<dbReference type="AlphaFoldDB" id="A0A0H3A9H7"/>
<dbReference type="SMART" id="SM00827">
    <property type="entry name" value="PKS_AT"/>
    <property type="match status" value="1"/>
</dbReference>
<dbReference type="InterPro" id="IPR024925">
    <property type="entry name" value="Malonyl_CoA-ACP_transAc"/>
</dbReference>
<dbReference type="SUPFAM" id="SSF55048">
    <property type="entry name" value="Probable ACP-binding domain of malonyl-CoA ACP transacylase"/>
    <property type="match status" value="1"/>
</dbReference>
<accession>A0A0H3A9H7</accession>